<dbReference type="Gene3D" id="2.40.128.20">
    <property type="match status" value="1"/>
</dbReference>
<evidence type="ECO:0000256" key="2">
    <source>
        <dbReference type="ARBA" id="ARBA00023121"/>
    </source>
</evidence>
<dbReference type="CDD" id="cd00742">
    <property type="entry name" value="FABP"/>
    <property type="match status" value="1"/>
</dbReference>
<sequence length="134" mass="15018">MAQFEGKYKHDRDENFEAFLEKIGTNFVMRKMASKAKPSIEVKIEGDTWTVQVVAAVKTVTMKFKLGEETEIDTQDGKIKVIFGLEGNKLTQRPADTQNSKAVLVEREFTGEGINQKMTHLSSGAVGMRCFVRA</sequence>
<dbReference type="STRING" id="6689.A0A423TFI5"/>
<dbReference type="Pfam" id="PF00061">
    <property type="entry name" value="Lipocalin"/>
    <property type="match status" value="1"/>
</dbReference>
<feature type="domain" description="Lipocalin/cytosolic fatty-acid binding" evidence="3">
    <location>
        <begin position="6"/>
        <end position="92"/>
    </location>
</feature>
<reference evidence="4 5" key="2">
    <citation type="submission" date="2019-01" db="EMBL/GenBank/DDBJ databases">
        <title>The decoding of complex shrimp genome reveals the adaptation for benthos swimmer, frequently molting mechanism and breeding impact on genome.</title>
        <authorList>
            <person name="Sun Y."/>
            <person name="Gao Y."/>
            <person name="Yu Y."/>
        </authorList>
    </citation>
    <scope>NUCLEOTIDE SEQUENCE [LARGE SCALE GENOMIC DNA]</scope>
    <source>
        <tissue evidence="4">Muscle</tissue>
    </source>
</reference>
<organism evidence="4 5">
    <name type="scientific">Penaeus vannamei</name>
    <name type="common">Whiteleg shrimp</name>
    <name type="synonym">Litopenaeus vannamei</name>
    <dbReference type="NCBI Taxonomy" id="6689"/>
    <lineage>
        <taxon>Eukaryota</taxon>
        <taxon>Metazoa</taxon>
        <taxon>Ecdysozoa</taxon>
        <taxon>Arthropoda</taxon>
        <taxon>Crustacea</taxon>
        <taxon>Multicrustacea</taxon>
        <taxon>Malacostraca</taxon>
        <taxon>Eumalacostraca</taxon>
        <taxon>Eucarida</taxon>
        <taxon>Decapoda</taxon>
        <taxon>Dendrobranchiata</taxon>
        <taxon>Penaeoidea</taxon>
        <taxon>Penaeidae</taxon>
        <taxon>Penaeus</taxon>
    </lineage>
</organism>
<dbReference type="InterPro" id="IPR000566">
    <property type="entry name" value="Lipocln_cytosolic_FA-bd_dom"/>
</dbReference>
<comment type="caution">
    <text evidence="4">The sequence shown here is derived from an EMBL/GenBank/DDBJ whole genome shotgun (WGS) entry which is preliminary data.</text>
</comment>
<dbReference type="PRINTS" id="PR00178">
    <property type="entry name" value="FATTYACIDBP"/>
</dbReference>
<gene>
    <name evidence="4" type="ORF">C7M84_006249</name>
</gene>
<dbReference type="AlphaFoldDB" id="A0A423TFI5"/>
<proteinExistence type="inferred from homology"/>
<accession>A0A423TFI5</accession>
<keyword evidence="2" id="KW-0446">Lipid-binding</keyword>
<comment type="similarity">
    <text evidence="1">Belongs to the calycin superfamily. Fatty-acid binding protein (FABP) family.</text>
</comment>
<protein>
    <submittedName>
        <fullName evidence="4">Sui m 13 allergen</fullName>
    </submittedName>
</protein>
<keyword evidence="5" id="KW-1185">Reference proteome</keyword>
<evidence type="ECO:0000259" key="3">
    <source>
        <dbReference type="Pfam" id="PF00061"/>
    </source>
</evidence>
<evidence type="ECO:0000313" key="5">
    <source>
        <dbReference type="Proteomes" id="UP000283509"/>
    </source>
</evidence>
<dbReference type="InterPro" id="IPR012674">
    <property type="entry name" value="Calycin"/>
</dbReference>
<reference evidence="4 5" key="1">
    <citation type="submission" date="2018-04" db="EMBL/GenBank/DDBJ databases">
        <authorList>
            <person name="Zhang X."/>
            <person name="Yuan J."/>
            <person name="Li F."/>
            <person name="Xiang J."/>
        </authorList>
    </citation>
    <scope>NUCLEOTIDE SEQUENCE [LARGE SCALE GENOMIC DNA]</scope>
    <source>
        <tissue evidence="4">Muscle</tissue>
    </source>
</reference>
<evidence type="ECO:0000256" key="1">
    <source>
        <dbReference type="ARBA" id="ARBA00008390"/>
    </source>
</evidence>
<dbReference type="InterPro" id="IPR031259">
    <property type="entry name" value="ILBP"/>
</dbReference>
<dbReference type="GO" id="GO:0008289">
    <property type="term" value="F:lipid binding"/>
    <property type="evidence" value="ECO:0007669"/>
    <property type="project" value="UniProtKB-KW"/>
</dbReference>
<dbReference type="OrthoDB" id="412780at2759"/>
<dbReference type="Proteomes" id="UP000283509">
    <property type="component" value="Unassembled WGS sequence"/>
</dbReference>
<dbReference type="SUPFAM" id="SSF50814">
    <property type="entry name" value="Lipocalins"/>
    <property type="match status" value="1"/>
</dbReference>
<dbReference type="InterPro" id="IPR000463">
    <property type="entry name" value="Fatty_acid-bd"/>
</dbReference>
<name>A0A423TFI5_PENVA</name>
<dbReference type="PANTHER" id="PTHR11955">
    <property type="entry name" value="FATTY ACID BINDING PROTEIN"/>
    <property type="match status" value="1"/>
</dbReference>
<dbReference type="EMBL" id="QCYY01001799">
    <property type="protein sequence ID" value="ROT75222.1"/>
    <property type="molecule type" value="Genomic_DNA"/>
</dbReference>
<evidence type="ECO:0000313" key="4">
    <source>
        <dbReference type="EMBL" id="ROT75222.1"/>
    </source>
</evidence>